<protein>
    <submittedName>
        <fullName evidence="3">Uncharacterized protein</fullName>
    </submittedName>
</protein>
<proteinExistence type="predicted"/>
<dbReference type="InterPro" id="IPR057586">
    <property type="entry name" value="Ig_NUP210_16th"/>
</dbReference>
<sequence>MDLWEVGYDCRDWINLVWDRDEWWAYSALTVGDVVCFSMPLSSIDGVRGTWDTDNENILSLDPTLGIGRVRTAGNVIVKYHLPSSVSTFIELEALPVTSIKFLEPSNKTLVNTVVSPNFRVPIVLENSRDTDKIGNLISRNGTCPFTHYRTTAFPFMCEIRFDSPVADVDVQDVFAASQDFDINTGTYGCVILPSGTLTVNKSVLHTNFSLHVFTGSVFSQPFKIPFKPAMYVHSEQVNLSDARMAAYVTVSGRPDILKQVRVYPYDGKDFLTVSGPDVMETNKAYYQVRLTDKYWKEADLTTPMSIIVNSEVTFQNIERFPKCAAQSPKGLHLRQFEDVKSDELHAVQTKFLSHVKTNNEKALEASYFVSHDLALAENKVPVQVLRAVSSHFIDHLDMEQQVLMVKSLQ</sequence>
<dbReference type="Pfam" id="PF25354">
    <property type="entry name" value="Ig_NUP210_16th"/>
    <property type="match status" value="1"/>
</dbReference>
<name>A0ABQ8TSG1_PERAM</name>
<gene>
    <name evidence="3" type="ORF">ANN_10537</name>
</gene>
<dbReference type="PANTHER" id="PTHR23019:SF0">
    <property type="entry name" value="NUCLEAR PORE MEMBRANE GLYCOPROTEIN 210"/>
    <property type="match status" value="1"/>
</dbReference>
<comment type="caution">
    <text evidence="3">The sequence shown here is derived from an EMBL/GenBank/DDBJ whole genome shotgun (WGS) entry which is preliminary data.</text>
</comment>
<dbReference type="EMBL" id="JAJSOF020000005">
    <property type="protein sequence ID" value="KAJ4448519.1"/>
    <property type="molecule type" value="Genomic_DNA"/>
</dbReference>
<evidence type="ECO:0000313" key="3">
    <source>
        <dbReference type="EMBL" id="KAJ4448519.1"/>
    </source>
</evidence>
<reference evidence="3 4" key="1">
    <citation type="journal article" date="2022" name="Allergy">
        <title>Genome assembly and annotation of Periplaneta americana reveal a comprehensive cockroach allergen profile.</title>
        <authorList>
            <person name="Wang L."/>
            <person name="Xiong Q."/>
            <person name="Saelim N."/>
            <person name="Wang L."/>
            <person name="Nong W."/>
            <person name="Wan A.T."/>
            <person name="Shi M."/>
            <person name="Liu X."/>
            <person name="Cao Q."/>
            <person name="Hui J.H.L."/>
            <person name="Sookrung N."/>
            <person name="Leung T.F."/>
            <person name="Tungtrongchitr A."/>
            <person name="Tsui S.K.W."/>
        </authorList>
    </citation>
    <scope>NUCLEOTIDE SEQUENCE [LARGE SCALE GENOMIC DNA]</scope>
    <source>
        <strain evidence="3">PWHHKU_190912</strain>
    </source>
</reference>
<dbReference type="InterPro" id="IPR055095">
    <property type="entry name" value="NUP210_Ig_C"/>
</dbReference>
<organism evidence="3 4">
    <name type="scientific">Periplaneta americana</name>
    <name type="common">American cockroach</name>
    <name type="synonym">Blatta americana</name>
    <dbReference type="NCBI Taxonomy" id="6978"/>
    <lineage>
        <taxon>Eukaryota</taxon>
        <taxon>Metazoa</taxon>
        <taxon>Ecdysozoa</taxon>
        <taxon>Arthropoda</taxon>
        <taxon>Hexapoda</taxon>
        <taxon>Insecta</taxon>
        <taxon>Pterygota</taxon>
        <taxon>Neoptera</taxon>
        <taxon>Polyneoptera</taxon>
        <taxon>Dictyoptera</taxon>
        <taxon>Blattodea</taxon>
        <taxon>Blattoidea</taxon>
        <taxon>Blattidae</taxon>
        <taxon>Blattinae</taxon>
        <taxon>Periplaneta</taxon>
    </lineage>
</organism>
<dbReference type="PANTHER" id="PTHR23019">
    <property type="entry name" value="NUCLEAR PORE MEMBRANE GLYCOPROTEIN GP210-RELATED"/>
    <property type="match status" value="1"/>
</dbReference>
<dbReference type="InterPro" id="IPR045197">
    <property type="entry name" value="NUP210-like"/>
</dbReference>
<evidence type="ECO:0000259" key="2">
    <source>
        <dbReference type="Pfam" id="PF25354"/>
    </source>
</evidence>
<dbReference type="Proteomes" id="UP001148838">
    <property type="component" value="Unassembled WGS sequence"/>
</dbReference>
<feature type="domain" description="NUP210 C-terminal Ig-like" evidence="1">
    <location>
        <begin position="99"/>
        <end position="261"/>
    </location>
</feature>
<evidence type="ECO:0000313" key="4">
    <source>
        <dbReference type="Proteomes" id="UP001148838"/>
    </source>
</evidence>
<evidence type="ECO:0000259" key="1">
    <source>
        <dbReference type="Pfam" id="PF22957"/>
    </source>
</evidence>
<accession>A0ABQ8TSG1</accession>
<keyword evidence="4" id="KW-1185">Reference proteome</keyword>
<dbReference type="Pfam" id="PF22957">
    <property type="entry name" value="NUP210_Ig"/>
    <property type="match status" value="1"/>
</dbReference>
<feature type="domain" description="NUP210 Ig-like" evidence="2">
    <location>
        <begin position="28"/>
        <end position="90"/>
    </location>
</feature>